<comment type="function">
    <text evidence="1">Lipid phosphatase which dephosphorylates phosphatidylglycerophosphate (PGP) to phosphatidylglycerol (PG).</text>
</comment>
<evidence type="ECO:0000313" key="4">
    <source>
        <dbReference type="EMBL" id="NDV01312.1"/>
    </source>
</evidence>
<comment type="subcellular location">
    <subcellularLocation>
        <location evidence="1">Cell inner membrane</location>
        <topology evidence="1">Multi-pass membrane protein</topology>
    </subcellularLocation>
</comment>
<dbReference type="UniPathway" id="UPA00084">
    <property type="reaction ID" value="UER00504"/>
</dbReference>
<dbReference type="PIRSF" id="PIRSF006162">
    <property type="entry name" value="PgpA"/>
    <property type="match status" value="1"/>
</dbReference>
<dbReference type="CDD" id="cd06971">
    <property type="entry name" value="PgpA"/>
    <property type="match status" value="1"/>
</dbReference>
<evidence type="ECO:0000256" key="2">
    <source>
        <dbReference type="SAM" id="Phobius"/>
    </source>
</evidence>
<feature type="transmembrane region" description="Helical" evidence="2">
    <location>
        <begin position="139"/>
        <end position="160"/>
    </location>
</feature>
<keyword evidence="1" id="KW-0442">Lipid degradation</keyword>
<dbReference type="GO" id="GO:0008962">
    <property type="term" value="F:phosphatidylglycerophosphatase activity"/>
    <property type="evidence" value="ECO:0007669"/>
    <property type="project" value="UniProtKB-EC"/>
</dbReference>
<feature type="transmembrane region" description="Helical" evidence="2">
    <location>
        <begin position="88"/>
        <end position="111"/>
    </location>
</feature>
<feature type="transmembrane region" description="Helical" evidence="2">
    <location>
        <begin position="39"/>
        <end position="56"/>
    </location>
</feature>
<dbReference type="PANTHER" id="PTHR36305">
    <property type="entry name" value="PHOSPHATIDYLGLYCEROPHOSPHATASE A"/>
    <property type="match status" value="1"/>
</dbReference>
<keyword evidence="1" id="KW-1003">Cell membrane</keyword>
<proteinExistence type="predicted"/>
<sequence>MHLVAIVFGLGRLRPGPGTWGSLGALPLTWALHVLGGPWLVLIVALLLIPLGVAAAKAEMAATGDSDPSHVVIDEVVGQMIALLPVTFGAWAMGAGVLALWPGWIAAFVLFRLFDIWKPWLVGKLDARGDVWGLMADDIVAGVFAALVTILFAGLAHGLLM</sequence>
<dbReference type="InterPro" id="IPR007686">
    <property type="entry name" value="YutG/PgpA"/>
</dbReference>
<dbReference type="AlphaFoldDB" id="A0A6B2K0U7"/>
<dbReference type="GO" id="GO:0046872">
    <property type="term" value="F:metal ion binding"/>
    <property type="evidence" value="ECO:0007669"/>
    <property type="project" value="UniProtKB-KW"/>
</dbReference>
<comment type="pathway">
    <text evidence="1">Phospholipid metabolism; phosphatidylglycerol biosynthesis; phosphatidylglycerol from CDP-diacylglycerol: step 2/2.</text>
</comment>
<dbReference type="Pfam" id="PF04608">
    <property type="entry name" value="PgpA"/>
    <property type="match status" value="1"/>
</dbReference>
<protein>
    <recommendedName>
        <fullName evidence="1">Phosphatidylglycerophosphatase A</fullName>
        <ecNumber evidence="1">3.1.3.27</ecNumber>
    </recommendedName>
    <alternativeName>
        <fullName evidence="1">Phosphatidylglycerolphosphate phosphatase A</fullName>
    </alternativeName>
</protein>
<dbReference type="EC" id="3.1.3.27" evidence="1"/>
<keyword evidence="1 2" id="KW-0812">Transmembrane</keyword>
<keyword evidence="1" id="KW-0997">Cell inner membrane</keyword>
<evidence type="ECO:0000259" key="3">
    <source>
        <dbReference type="Pfam" id="PF04608"/>
    </source>
</evidence>
<name>A0A6B2K0U7_9RHOB</name>
<dbReference type="GO" id="GO:0005886">
    <property type="term" value="C:plasma membrane"/>
    <property type="evidence" value="ECO:0007669"/>
    <property type="project" value="UniProtKB-SubCell"/>
</dbReference>
<dbReference type="EMBL" id="JAAGAB010000002">
    <property type="protein sequence ID" value="NDV01312.1"/>
    <property type="molecule type" value="Genomic_DNA"/>
</dbReference>
<dbReference type="InterPro" id="IPR036681">
    <property type="entry name" value="PgpA-like_sf"/>
</dbReference>
<keyword evidence="1" id="KW-0378">Hydrolase</keyword>
<accession>A0A6B2K0U7</accession>
<dbReference type="PANTHER" id="PTHR36305:SF1">
    <property type="entry name" value="PHOSPHATIDYLGLYCEROPHOSPHATASE A"/>
    <property type="match status" value="1"/>
</dbReference>
<keyword evidence="1 2" id="KW-0472">Membrane</keyword>
<keyword evidence="1" id="KW-0595">Phospholipid degradation</keyword>
<dbReference type="Proteomes" id="UP000474757">
    <property type="component" value="Unassembled WGS sequence"/>
</dbReference>
<keyword evidence="1" id="KW-0443">Lipid metabolism</keyword>
<keyword evidence="5" id="KW-1185">Reference proteome</keyword>
<evidence type="ECO:0000313" key="5">
    <source>
        <dbReference type="Proteomes" id="UP000474757"/>
    </source>
</evidence>
<comment type="caution">
    <text evidence="4">The sequence shown here is derived from an EMBL/GenBank/DDBJ whole genome shotgun (WGS) entry which is preliminary data.</text>
</comment>
<dbReference type="GO" id="GO:0006655">
    <property type="term" value="P:phosphatidylglycerol biosynthetic process"/>
    <property type="evidence" value="ECO:0007669"/>
    <property type="project" value="UniProtKB-UniPathway"/>
</dbReference>
<comment type="catalytic activity">
    <reaction evidence="1">
        <text>a 1,2-diacyl-sn-glycero-3-phospho-(1'-sn-glycero-3'-phosphate) + H2O = a 1,2-diacyl-sn-glycero-3-phospho-(1'-sn-glycerol) + phosphate</text>
        <dbReference type="Rhea" id="RHEA:33751"/>
        <dbReference type="ChEBI" id="CHEBI:15377"/>
        <dbReference type="ChEBI" id="CHEBI:43474"/>
        <dbReference type="ChEBI" id="CHEBI:60110"/>
        <dbReference type="ChEBI" id="CHEBI:64716"/>
        <dbReference type="EC" id="3.1.3.27"/>
    </reaction>
</comment>
<comment type="cofactor">
    <cofactor evidence="1">
        <name>Mg(2+)</name>
        <dbReference type="ChEBI" id="CHEBI:18420"/>
    </cofactor>
</comment>
<keyword evidence="1" id="KW-1208">Phospholipid metabolism</keyword>
<keyword evidence="2" id="KW-1133">Transmembrane helix</keyword>
<feature type="domain" description="YutG/PgpA" evidence="3">
    <location>
        <begin position="4"/>
        <end position="152"/>
    </location>
</feature>
<keyword evidence="1" id="KW-0460">Magnesium</keyword>
<gene>
    <name evidence="4" type="ORF">GZA08_10085</name>
</gene>
<evidence type="ECO:0000256" key="1">
    <source>
        <dbReference type="PIRNR" id="PIRNR006162"/>
    </source>
</evidence>
<dbReference type="GO" id="GO:0009395">
    <property type="term" value="P:phospholipid catabolic process"/>
    <property type="evidence" value="ECO:0007669"/>
    <property type="project" value="UniProtKB-KW"/>
</dbReference>
<keyword evidence="1" id="KW-0479">Metal-binding</keyword>
<dbReference type="InterPro" id="IPR026037">
    <property type="entry name" value="PgpA"/>
</dbReference>
<reference evidence="4 5" key="1">
    <citation type="submission" date="2020-02" db="EMBL/GenBank/DDBJ databases">
        <title>Pseudoroseicyclus tamarix, sp. nov., isolated from offshore sediment of a Tamarix chinensis forest.</title>
        <authorList>
            <person name="Gai Y."/>
        </authorList>
    </citation>
    <scope>NUCLEOTIDE SEQUENCE [LARGE SCALE GENOMIC DNA]</scope>
    <source>
        <strain evidence="4 5">CLL3-39</strain>
    </source>
</reference>
<organism evidence="4 5">
    <name type="scientific">Pseudoroseicyclus tamaricis</name>
    <dbReference type="NCBI Taxonomy" id="2705421"/>
    <lineage>
        <taxon>Bacteria</taxon>
        <taxon>Pseudomonadati</taxon>
        <taxon>Pseudomonadota</taxon>
        <taxon>Alphaproteobacteria</taxon>
        <taxon>Rhodobacterales</taxon>
        <taxon>Paracoccaceae</taxon>
        <taxon>Pseudoroseicyclus</taxon>
    </lineage>
</organism>
<dbReference type="SUPFAM" id="SSF101307">
    <property type="entry name" value="YutG-like"/>
    <property type="match status" value="1"/>
</dbReference>